<evidence type="ECO:0000313" key="3">
    <source>
        <dbReference type="Proteomes" id="UP001159427"/>
    </source>
</evidence>
<evidence type="ECO:0000256" key="1">
    <source>
        <dbReference type="SAM" id="SignalP"/>
    </source>
</evidence>
<sequence>MVILIVALLSALIFLLYSFTAKTQSSGGQNDTQQEPLMFGDLKQRPLKRWKVKKAGKKKKKKAQMLEEANRKWHEMYGSDNSDYEEKKDLRTVPFGSMEMIAAKRVSFRDTIKDVYLIENKEEMKRLERLGKSGYDVTIRRHHPSVCD</sequence>
<feature type="non-terminal residue" evidence="2">
    <location>
        <position position="148"/>
    </location>
</feature>
<feature type="chain" id="PRO_5046380254" evidence="1">
    <location>
        <begin position="19"/>
        <end position="148"/>
    </location>
</feature>
<protein>
    <submittedName>
        <fullName evidence="2">Uncharacterized protein</fullName>
    </submittedName>
</protein>
<dbReference type="EMBL" id="CALNXI010000816">
    <property type="protein sequence ID" value="CAH3141279.1"/>
    <property type="molecule type" value="Genomic_DNA"/>
</dbReference>
<organism evidence="2 3">
    <name type="scientific">Porites evermanni</name>
    <dbReference type="NCBI Taxonomy" id="104178"/>
    <lineage>
        <taxon>Eukaryota</taxon>
        <taxon>Metazoa</taxon>
        <taxon>Cnidaria</taxon>
        <taxon>Anthozoa</taxon>
        <taxon>Hexacorallia</taxon>
        <taxon>Scleractinia</taxon>
        <taxon>Fungiina</taxon>
        <taxon>Poritidae</taxon>
        <taxon>Porites</taxon>
    </lineage>
</organism>
<reference evidence="2 3" key="1">
    <citation type="submission" date="2022-05" db="EMBL/GenBank/DDBJ databases">
        <authorList>
            <consortium name="Genoscope - CEA"/>
            <person name="William W."/>
        </authorList>
    </citation>
    <scope>NUCLEOTIDE SEQUENCE [LARGE SCALE GENOMIC DNA]</scope>
</reference>
<proteinExistence type="predicted"/>
<feature type="signal peptide" evidence="1">
    <location>
        <begin position="1"/>
        <end position="18"/>
    </location>
</feature>
<name>A0ABN8PHI3_9CNID</name>
<comment type="caution">
    <text evidence="2">The sequence shown here is derived from an EMBL/GenBank/DDBJ whole genome shotgun (WGS) entry which is preliminary data.</text>
</comment>
<evidence type="ECO:0000313" key="2">
    <source>
        <dbReference type="EMBL" id="CAH3141279.1"/>
    </source>
</evidence>
<accession>A0ABN8PHI3</accession>
<gene>
    <name evidence="2" type="ORF">PEVE_00042109</name>
</gene>
<keyword evidence="3" id="KW-1185">Reference proteome</keyword>
<keyword evidence="1" id="KW-0732">Signal</keyword>
<dbReference type="Proteomes" id="UP001159427">
    <property type="component" value="Unassembled WGS sequence"/>
</dbReference>